<dbReference type="KEGG" id="sphh:SDAV_002118"/>
<sequence>MQTTGKIDKSLRIEKKNYINKLGRFPLIQIPNFIRANQQGQASSTMLNAYPDIYPTMWLIEDLQDNLFIKKKTRRFSRARGYIQATSEEIDNVKKNKKSWNDYESDFVIQNVLNNYDEKGGGSTVNYTQGQYNSNDYNLDTDHIFKKCFSWYWFKLTSRWTRNLY</sequence>
<proteinExistence type="predicted"/>
<evidence type="ECO:0000313" key="1">
    <source>
        <dbReference type="EMBL" id="AXF97051.1"/>
    </source>
</evidence>
<reference evidence="2" key="1">
    <citation type="submission" date="2018-07" db="EMBL/GenBank/DDBJ databases">
        <title>Complete Genome Sequence of Spiroplasma phoeniceum.</title>
        <authorList>
            <person name="Davis R.E."/>
            <person name="Shao J.Y."/>
            <person name="Zhao Y."/>
            <person name="Silver A."/>
            <person name="Stump z."/>
            <person name="Gasparich G."/>
        </authorList>
    </citation>
    <scope>NUCLEOTIDE SEQUENCE [LARGE SCALE GENOMIC DNA]</scope>
    <source>
        <strain evidence="2">P40</strain>
    </source>
</reference>
<keyword evidence="2" id="KW-1185">Reference proteome</keyword>
<dbReference type="AlphaFoldDB" id="A0A345DS60"/>
<evidence type="ECO:0000313" key="2">
    <source>
        <dbReference type="Proteomes" id="UP000253689"/>
    </source>
</evidence>
<name>A0A345DS60_9MOLU</name>
<gene>
    <name evidence="1" type="ORF">SDAV_002118</name>
</gene>
<organism evidence="1 2">
    <name type="scientific">Spiroplasma phoeniceum P40</name>
    <dbReference type="NCBI Taxonomy" id="1276259"/>
    <lineage>
        <taxon>Bacteria</taxon>
        <taxon>Bacillati</taxon>
        <taxon>Mycoplasmatota</taxon>
        <taxon>Mollicutes</taxon>
        <taxon>Entomoplasmatales</taxon>
        <taxon>Spiroplasmataceae</taxon>
        <taxon>Spiroplasma</taxon>
    </lineage>
</organism>
<dbReference type="EMBL" id="CP031088">
    <property type="protein sequence ID" value="AXF97051.1"/>
    <property type="molecule type" value="Genomic_DNA"/>
</dbReference>
<protein>
    <submittedName>
        <fullName evidence="1">Uncharacterized protein</fullName>
    </submittedName>
</protein>
<dbReference type="RefSeq" id="WP_114565487.1">
    <property type="nucleotide sequence ID" value="NZ_CP031088.1"/>
</dbReference>
<dbReference type="Proteomes" id="UP000253689">
    <property type="component" value="Chromosome"/>
</dbReference>
<accession>A0A345DS60</accession>